<keyword evidence="3" id="KW-1185">Reference proteome</keyword>
<keyword evidence="1" id="KW-0472">Membrane</keyword>
<sequence length="217" mass="22564">MTDPAASSAPLDNQIEDAAEELEEPLVQLSAGPWWWVLIRGILAIAFGVLALIWPASAFLAIAIVFGAYALVDGITEIIHAVRIRNTAPRWGWLLFAGIVSVLAGLAALILPGLAGLVGGLFLLWTIVFYNIAHGVMVIGSASGAVGKGKTWAVIAGVASILFGIALGILIWVVPGAAIFGLVFAIGIYAIAFGIMLAVAAIQARSHGKETVEPQFA</sequence>
<feature type="transmembrane region" description="Helical" evidence="1">
    <location>
        <begin position="34"/>
        <end position="54"/>
    </location>
</feature>
<dbReference type="InterPro" id="IPR005325">
    <property type="entry name" value="DUF308_memb"/>
</dbReference>
<keyword evidence="1" id="KW-1133">Transmembrane helix</keyword>
<organism evidence="2 3">
    <name type="scientific">Antiquaquibacter oligotrophicus</name>
    <dbReference type="NCBI Taxonomy" id="2880260"/>
    <lineage>
        <taxon>Bacteria</taxon>
        <taxon>Bacillati</taxon>
        <taxon>Actinomycetota</taxon>
        <taxon>Actinomycetes</taxon>
        <taxon>Micrococcales</taxon>
        <taxon>Microbacteriaceae</taxon>
        <taxon>Antiquaquibacter</taxon>
    </lineage>
</organism>
<feature type="transmembrane region" description="Helical" evidence="1">
    <location>
        <begin position="152"/>
        <end position="173"/>
    </location>
</feature>
<proteinExistence type="predicted"/>
<dbReference type="RefSeq" id="WP_322133213.1">
    <property type="nucleotide sequence ID" value="NZ_CP085036.1"/>
</dbReference>
<name>A0ABT6KP66_9MICO</name>
<feature type="transmembrane region" description="Helical" evidence="1">
    <location>
        <begin position="91"/>
        <end position="111"/>
    </location>
</feature>
<dbReference type="Pfam" id="PF03729">
    <property type="entry name" value="DUF308"/>
    <property type="match status" value="2"/>
</dbReference>
<feature type="transmembrane region" description="Helical" evidence="1">
    <location>
        <begin position="179"/>
        <end position="202"/>
    </location>
</feature>
<dbReference type="Proteomes" id="UP001160142">
    <property type="component" value="Unassembled WGS sequence"/>
</dbReference>
<dbReference type="PANTHER" id="PTHR34989:SF1">
    <property type="entry name" value="PROTEIN HDED"/>
    <property type="match status" value="1"/>
</dbReference>
<accession>A0ABT6KP66</accession>
<feature type="transmembrane region" description="Helical" evidence="1">
    <location>
        <begin position="117"/>
        <end position="140"/>
    </location>
</feature>
<keyword evidence="1" id="KW-0812">Transmembrane</keyword>
<reference evidence="2 3" key="1">
    <citation type="submission" date="2023-04" db="EMBL/GenBank/DDBJ databases">
        <title>Genome Encyclopedia of Bacteria and Archaea VI: Functional Genomics of Type Strains.</title>
        <authorList>
            <person name="Whitman W."/>
        </authorList>
    </citation>
    <scope>NUCLEOTIDE SEQUENCE [LARGE SCALE GENOMIC DNA]</scope>
    <source>
        <strain evidence="2 3">SG_E_30_P1</strain>
    </source>
</reference>
<gene>
    <name evidence="2" type="ORF">M2152_001064</name>
</gene>
<protein>
    <submittedName>
        <fullName evidence="2">Uncharacterized membrane protein HdeD (DUF308 family)</fullName>
    </submittedName>
</protein>
<evidence type="ECO:0000256" key="1">
    <source>
        <dbReference type="SAM" id="Phobius"/>
    </source>
</evidence>
<evidence type="ECO:0000313" key="3">
    <source>
        <dbReference type="Proteomes" id="UP001160142"/>
    </source>
</evidence>
<dbReference type="InterPro" id="IPR052712">
    <property type="entry name" value="Acid_resist_chaperone_HdeD"/>
</dbReference>
<evidence type="ECO:0000313" key="2">
    <source>
        <dbReference type="EMBL" id="MDH6180882.1"/>
    </source>
</evidence>
<dbReference type="PANTHER" id="PTHR34989">
    <property type="entry name" value="PROTEIN HDED"/>
    <property type="match status" value="1"/>
</dbReference>
<dbReference type="EMBL" id="JARXVQ010000001">
    <property type="protein sequence ID" value="MDH6180882.1"/>
    <property type="molecule type" value="Genomic_DNA"/>
</dbReference>
<comment type="caution">
    <text evidence="2">The sequence shown here is derived from an EMBL/GenBank/DDBJ whole genome shotgun (WGS) entry which is preliminary data.</text>
</comment>